<reference evidence="6 7" key="1">
    <citation type="submission" date="2024-04" db="EMBL/GenBank/DDBJ databases">
        <title>A novel species isolated from cricket.</title>
        <authorList>
            <person name="Wang H.-C."/>
        </authorList>
    </citation>
    <scope>NUCLEOTIDE SEQUENCE [LARGE SCALE GENOMIC DNA]</scope>
    <source>
        <strain evidence="6 7">WL0021</strain>
    </source>
</reference>
<dbReference type="PROSITE" id="PS50850">
    <property type="entry name" value="MFS"/>
    <property type="match status" value="1"/>
</dbReference>
<evidence type="ECO:0000313" key="6">
    <source>
        <dbReference type="EMBL" id="MEN3930539.1"/>
    </source>
</evidence>
<dbReference type="Gene3D" id="1.20.1250.20">
    <property type="entry name" value="MFS general substrate transporter like domains"/>
    <property type="match status" value="1"/>
</dbReference>
<dbReference type="RefSeq" id="WP_346336544.1">
    <property type="nucleotide sequence ID" value="NZ_JBBYXI010000002.1"/>
</dbReference>
<keyword evidence="2 4" id="KW-1133">Transmembrane helix</keyword>
<keyword evidence="7" id="KW-1185">Reference proteome</keyword>
<feature type="transmembrane region" description="Helical" evidence="4">
    <location>
        <begin position="16"/>
        <end position="34"/>
    </location>
</feature>
<keyword evidence="1 4" id="KW-0812">Transmembrane</keyword>
<accession>A0ABV0BI01</accession>
<evidence type="ECO:0000313" key="7">
    <source>
        <dbReference type="Proteomes" id="UP001418637"/>
    </source>
</evidence>
<dbReference type="EMBL" id="JBBYXI010000002">
    <property type="protein sequence ID" value="MEN3930539.1"/>
    <property type="molecule type" value="Genomic_DNA"/>
</dbReference>
<feature type="domain" description="Major facilitator superfamily (MFS) profile" evidence="5">
    <location>
        <begin position="1"/>
        <end position="161"/>
    </location>
</feature>
<evidence type="ECO:0000256" key="4">
    <source>
        <dbReference type="SAM" id="Phobius"/>
    </source>
</evidence>
<protein>
    <recommendedName>
        <fullName evidence="5">Major facilitator superfamily (MFS) profile domain-containing protein</fullName>
    </recommendedName>
</protein>
<comment type="caution">
    <text evidence="6">The sequence shown here is derived from an EMBL/GenBank/DDBJ whole genome shotgun (WGS) entry which is preliminary data.</text>
</comment>
<feature type="transmembrane region" description="Helical" evidence="4">
    <location>
        <begin position="71"/>
        <end position="92"/>
    </location>
</feature>
<dbReference type="InterPro" id="IPR036259">
    <property type="entry name" value="MFS_trans_sf"/>
</dbReference>
<evidence type="ECO:0000256" key="2">
    <source>
        <dbReference type="ARBA" id="ARBA00022989"/>
    </source>
</evidence>
<organism evidence="6 7">
    <name type="scientific">Hohaiivirga grylli</name>
    <dbReference type="NCBI Taxonomy" id="3133970"/>
    <lineage>
        <taxon>Bacteria</taxon>
        <taxon>Pseudomonadati</taxon>
        <taxon>Pseudomonadota</taxon>
        <taxon>Alphaproteobacteria</taxon>
        <taxon>Hyphomicrobiales</taxon>
        <taxon>Methylobacteriaceae</taxon>
        <taxon>Hohaiivirga</taxon>
    </lineage>
</organism>
<gene>
    <name evidence="6" type="ORF">WJT86_05610</name>
</gene>
<name>A0ABV0BI01_9HYPH</name>
<feature type="transmembrane region" description="Helical" evidence="4">
    <location>
        <begin position="99"/>
        <end position="125"/>
    </location>
</feature>
<sequence>MPLVVEGVTGWSPKQVGLFATVPMGMALLATIFIGNSASKRKESRLHVGIPLVAAAIGFLMWASASNTTVVIIAVMLVAIGTYAPMGTWWTIPTTFLSGAAAAAGATGLINSVGNIGGWIGPYAIGWVKDASGGADGALYALAISLLISAIMVFCLGKIHPDTK</sequence>
<evidence type="ECO:0000256" key="1">
    <source>
        <dbReference type="ARBA" id="ARBA00022692"/>
    </source>
</evidence>
<keyword evidence="3 4" id="KW-0472">Membrane</keyword>
<dbReference type="SUPFAM" id="SSF103473">
    <property type="entry name" value="MFS general substrate transporter"/>
    <property type="match status" value="1"/>
</dbReference>
<evidence type="ECO:0000259" key="5">
    <source>
        <dbReference type="PROSITE" id="PS50850"/>
    </source>
</evidence>
<evidence type="ECO:0000256" key="3">
    <source>
        <dbReference type="ARBA" id="ARBA00023136"/>
    </source>
</evidence>
<feature type="transmembrane region" description="Helical" evidence="4">
    <location>
        <begin position="46"/>
        <end position="65"/>
    </location>
</feature>
<feature type="transmembrane region" description="Helical" evidence="4">
    <location>
        <begin position="137"/>
        <end position="157"/>
    </location>
</feature>
<proteinExistence type="predicted"/>
<dbReference type="InterPro" id="IPR020846">
    <property type="entry name" value="MFS_dom"/>
</dbReference>
<dbReference type="Proteomes" id="UP001418637">
    <property type="component" value="Unassembled WGS sequence"/>
</dbReference>